<accession>D8MQG7</accession>
<evidence type="ECO:0000259" key="2">
    <source>
        <dbReference type="Pfam" id="PF04994"/>
    </source>
</evidence>
<protein>
    <submittedName>
        <fullName evidence="3">Regulator of competence-specific genes</fullName>
    </submittedName>
</protein>
<dbReference type="EMBL" id="FP236843">
    <property type="protein sequence ID" value="CAX59074.1"/>
    <property type="molecule type" value="Genomic_DNA"/>
</dbReference>
<dbReference type="KEGG" id="ebi:EbC_15430"/>
<dbReference type="RefSeq" id="WP_013201567.1">
    <property type="nucleotide sequence ID" value="NC_014306.1"/>
</dbReference>
<dbReference type="Pfam" id="PF04994">
    <property type="entry name" value="TfoX_C"/>
    <property type="match status" value="1"/>
</dbReference>
<dbReference type="PANTHER" id="PTHR36121:SF1">
    <property type="entry name" value="PROTEIN SXY"/>
    <property type="match status" value="1"/>
</dbReference>
<organism evidence="4">
    <name type="scientific">Erwinia billingiae (strain Eb661)</name>
    <dbReference type="NCBI Taxonomy" id="634500"/>
    <lineage>
        <taxon>Bacteria</taxon>
        <taxon>Pseudomonadati</taxon>
        <taxon>Pseudomonadota</taxon>
        <taxon>Gammaproteobacteria</taxon>
        <taxon>Enterobacterales</taxon>
        <taxon>Erwiniaceae</taxon>
        <taxon>Erwinia</taxon>
    </lineage>
</organism>
<dbReference type="InterPro" id="IPR026256">
    <property type="entry name" value="TfoX-like_gammaprotbact"/>
</dbReference>
<dbReference type="AlphaFoldDB" id="D8MQG7"/>
<dbReference type="PIRSF" id="PIRSF028788">
    <property type="entry name" value="TfoX_Sxy"/>
    <property type="match status" value="1"/>
</dbReference>
<evidence type="ECO:0000259" key="1">
    <source>
        <dbReference type="Pfam" id="PF04993"/>
    </source>
</evidence>
<sequence>MKDSKSNIIRAKRQLSSLGEINSRSQFGGYSLSVESVVFALVSEGDLYLRACEEVRPYIIERKMKPLMFNKRGIPVALEYYRVDNPLWAEPEQLIALCQLCLKGAMQDKKLHQNSGRLKDLPNLSMKLEVQLRRVGIANAEMLKQLGAKRSWLKLHEKNKSLGVNILFALQGAIEGLHCEALPVAIKEELRGWHRETLLYQTLSELRRR</sequence>
<proteinExistence type="predicted"/>
<dbReference type="PANTHER" id="PTHR36121">
    <property type="entry name" value="PROTEIN SXY"/>
    <property type="match status" value="1"/>
</dbReference>
<dbReference type="InterPro" id="IPR007077">
    <property type="entry name" value="TfoX_C"/>
</dbReference>
<reference evidence="3 4" key="1">
    <citation type="journal article" date="2010" name="BMC Genomics">
        <title>Genome comparison of the epiphytic bacteria Erwinia billingiae and E. tasmaniensis with the pear pathogen E. pyrifoliae.</title>
        <authorList>
            <person name="Kube M."/>
            <person name="Migdoll A.M."/>
            <person name="Gehring I."/>
            <person name="Heitmann K."/>
            <person name="Mayer Y."/>
            <person name="Kuhl H."/>
            <person name="Knaust F."/>
            <person name="Geider K."/>
            <person name="Reinhardt R."/>
        </authorList>
    </citation>
    <scope>NUCLEOTIDE SEQUENCE [LARGE SCALE GENOMIC DNA]</scope>
    <source>
        <strain evidence="3 4">Eb661</strain>
    </source>
</reference>
<dbReference type="InterPro" id="IPR007076">
    <property type="entry name" value="TfoX_N"/>
</dbReference>
<dbReference type="eggNOG" id="COG3070">
    <property type="taxonomic scope" value="Bacteria"/>
</dbReference>
<evidence type="ECO:0000313" key="4">
    <source>
        <dbReference type="Proteomes" id="UP000008793"/>
    </source>
</evidence>
<feature type="domain" description="TfoX C-terminal" evidence="2">
    <location>
        <begin position="116"/>
        <end position="193"/>
    </location>
</feature>
<dbReference type="InterPro" id="IPR047525">
    <property type="entry name" value="TfoX-like"/>
</dbReference>
<keyword evidence="4" id="KW-1185">Reference proteome</keyword>
<dbReference type="Pfam" id="PF04993">
    <property type="entry name" value="TfoX_N"/>
    <property type="match status" value="1"/>
</dbReference>
<dbReference type="STRING" id="634500.EbC_15430"/>
<dbReference type="HOGENOM" id="CLU_094990_0_0_6"/>
<evidence type="ECO:0000313" key="3">
    <source>
        <dbReference type="EMBL" id="CAX59074.1"/>
    </source>
</evidence>
<feature type="domain" description="TfoX N-terminal" evidence="1">
    <location>
        <begin position="14"/>
        <end position="103"/>
    </location>
</feature>
<dbReference type="SUPFAM" id="SSF159894">
    <property type="entry name" value="YgaC/TfoX-N like"/>
    <property type="match status" value="1"/>
</dbReference>
<dbReference type="GO" id="GO:0030420">
    <property type="term" value="P:establishment of competence for transformation"/>
    <property type="evidence" value="ECO:0007669"/>
    <property type="project" value="InterPro"/>
</dbReference>
<dbReference type="Proteomes" id="UP000008793">
    <property type="component" value="Chromosome"/>
</dbReference>
<dbReference type="Gene3D" id="3.30.1460.30">
    <property type="entry name" value="YgaC/TfoX-N like chaperone"/>
    <property type="match status" value="1"/>
</dbReference>
<gene>
    <name evidence="3" type="primary">tfoX</name>
    <name evidence="3" type="ordered locus">EbC_15430</name>
</gene>
<name>D8MQG7_ERWBE</name>
<dbReference type="GeneID" id="90511564"/>
<dbReference type="Gene3D" id="1.10.150.20">
    <property type="entry name" value="5' to 3' exonuclease, C-terminal subdomain"/>
    <property type="match status" value="1"/>
</dbReference>